<feature type="region of interest" description="Disordered" evidence="1">
    <location>
        <begin position="1"/>
        <end position="20"/>
    </location>
</feature>
<feature type="non-terminal residue" evidence="2">
    <location>
        <position position="378"/>
    </location>
</feature>
<feature type="compositionally biased region" description="Basic and acidic residues" evidence="1">
    <location>
        <begin position="266"/>
        <end position="283"/>
    </location>
</feature>
<protein>
    <submittedName>
        <fullName evidence="2">Transcription termination factor Rho</fullName>
    </submittedName>
</protein>
<feature type="compositionally biased region" description="Basic and acidic residues" evidence="1">
    <location>
        <begin position="125"/>
        <end position="151"/>
    </location>
</feature>
<accession>A0A6J4K439</accession>
<gene>
    <name evidence="2" type="ORF">AVDCRST_MAG54-4734</name>
</gene>
<reference evidence="2" key="1">
    <citation type="submission" date="2020-02" db="EMBL/GenBank/DDBJ databases">
        <authorList>
            <person name="Meier V. D."/>
        </authorList>
    </citation>
    <scope>NUCLEOTIDE SEQUENCE</scope>
    <source>
        <strain evidence="2">AVDCRST_MAG54</strain>
    </source>
</reference>
<feature type="compositionally biased region" description="Basic residues" evidence="1">
    <location>
        <begin position="107"/>
        <end position="117"/>
    </location>
</feature>
<feature type="compositionally biased region" description="Basic residues" evidence="1">
    <location>
        <begin position="253"/>
        <end position="265"/>
    </location>
</feature>
<evidence type="ECO:0000256" key="1">
    <source>
        <dbReference type="SAM" id="MobiDB-lite"/>
    </source>
</evidence>
<feature type="compositionally biased region" description="Low complexity" evidence="1">
    <location>
        <begin position="338"/>
        <end position="348"/>
    </location>
</feature>
<dbReference type="AlphaFoldDB" id="A0A6J4K439"/>
<feature type="compositionally biased region" description="Low complexity" evidence="1">
    <location>
        <begin position="315"/>
        <end position="326"/>
    </location>
</feature>
<feature type="compositionally biased region" description="Basic residues" evidence="1">
    <location>
        <begin position="155"/>
        <end position="171"/>
    </location>
</feature>
<dbReference type="EMBL" id="CADCTH010000595">
    <property type="protein sequence ID" value="CAA9294450.1"/>
    <property type="molecule type" value="Genomic_DNA"/>
</dbReference>
<feature type="compositionally biased region" description="Basic and acidic residues" evidence="1">
    <location>
        <begin position="358"/>
        <end position="378"/>
    </location>
</feature>
<feature type="compositionally biased region" description="Basic residues" evidence="1">
    <location>
        <begin position="230"/>
        <end position="239"/>
    </location>
</feature>
<evidence type="ECO:0000313" key="2">
    <source>
        <dbReference type="EMBL" id="CAA9294450.1"/>
    </source>
</evidence>
<feature type="region of interest" description="Disordered" evidence="1">
    <location>
        <begin position="195"/>
        <end position="378"/>
    </location>
</feature>
<name>A0A6J4K439_9PSEU</name>
<organism evidence="2">
    <name type="scientific">uncultured Actinomycetospora sp</name>
    <dbReference type="NCBI Taxonomy" id="1135996"/>
    <lineage>
        <taxon>Bacteria</taxon>
        <taxon>Bacillati</taxon>
        <taxon>Actinomycetota</taxon>
        <taxon>Actinomycetes</taxon>
        <taxon>Pseudonocardiales</taxon>
        <taxon>Pseudonocardiaceae</taxon>
        <taxon>Actinomycetospora</taxon>
        <taxon>environmental samples</taxon>
    </lineage>
</organism>
<feature type="compositionally biased region" description="Basic residues" evidence="1">
    <location>
        <begin position="290"/>
        <end position="305"/>
    </location>
</feature>
<feature type="non-terminal residue" evidence="2">
    <location>
        <position position="1"/>
    </location>
</feature>
<sequence>AHPGRRHPRRARQLRVRPHLGLRVRAERRLRVDVAGAQARAASRRRRHRPGAPAARGRAEPPEVQPAGAHRLDQRAGPRAGAQPPGVHQAHAALPERAPAPRDRVAPAHHARHRPGHARGQGPARADRLAAEGRQDDGAAGDRQRDHHEQPRGPPHGRARRRAAGGGHRHAALGEGRGHRLDLRPAAVGPHLALGAGHRAGQAPGRDGPGRGGPARLDHPPGPRLQPRGPRVRAHPVRRCRLDGALPAEALPRRRPQHRGRRLAHHLRDGPGRDRVDDGHGDLRGVQGHGQRRAQARPQARRQAHLPRDRPRPVGHAQGGAAALAGRDGRDPPPAPCAGRAGLPAGHRAGPRPPAQVADEHRVPHAGGQDDPRQGRRL</sequence>
<proteinExistence type="predicted"/>
<feature type="region of interest" description="Disordered" evidence="1">
    <location>
        <begin position="33"/>
        <end position="180"/>
    </location>
</feature>